<comment type="subcellular location">
    <subcellularLocation>
        <location evidence="1">Cell membrane</location>
        <topology evidence="1">Multi-pass membrane protein</topology>
    </subcellularLocation>
</comment>
<comment type="similarity">
    <text evidence="2">Belongs to the EccD/Snm4 family.</text>
</comment>
<feature type="transmembrane region" description="Helical" evidence="7">
    <location>
        <begin position="305"/>
        <end position="328"/>
    </location>
</feature>
<dbReference type="NCBIfam" id="TIGR03920">
    <property type="entry name" value="T7SS_EccD"/>
    <property type="match status" value="1"/>
</dbReference>
<sequence length="449" mass="45115">MSGYCRVTVTGPQRWADLALPGTVPVASLLPQVVRVCSPETDGLEPAGWTLTTAEGAAVRPDLTLEHAGVLDGDVLLLRRETAPERPAFVDDVRGAVEDRVDGAARIWRAPVGLAFGLVLAAVGPLLLAAGMAAVRQSPVDLAVAPAGLLVSLGAMWLAARRSMTGVAHTVLAAACGWGGLTAALAALQMSGSAAPAPVVPAAFACAGALAAAAAGWWVHSTALPYLAALGVATVAAGVLVAVGLFVDGALGTRVMAVLLVLGVGALPRLALSMGGLSGLDYEVRHVGQTDTPRFEESMANSDRLLLGALLGAVASAVAMVLLLVVAGDGRADLVLAALVSFVLLMRSRLFDRVRHVLPLRVGGVAGLSAAAVGAASGSEQMLALLPAAALAAGVAVAALSWVELAEVPRASLRRILNGVEIVAVVGLCVATAWALGLYTAVTSISLGG</sequence>
<feature type="transmembrane region" description="Helical" evidence="7">
    <location>
        <begin position="382"/>
        <end position="403"/>
    </location>
</feature>
<gene>
    <name evidence="9" type="primary">eccD</name>
    <name evidence="9" type="ORF">RM446_10335</name>
</gene>
<feature type="transmembrane region" description="Helical" evidence="7">
    <location>
        <begin position="199"/>
        <end position="219"/>
    </location>
</feature>
<feature type="transmembrane region" description="Helical" evidence="7">
    <location>
        <begin position="334"/>
        <end position="351"/>
    </location>
</feature>
<feature type="transmembrane region" description="Helical" evidence="7">
    <location>
        <begin position="142"/>
        <end position="160"/>
    </location>
</feature>
<proteinExistence type="inferred from homology"/>
<evidence type="ECO:0000313" key="9">
    <source>
        <dbReference type="EMBL" id="MDT0302505.1"/>
    </source>
</evidence>
<comment type="caution">
    <text evidence="9">The sequence shown here is derived from an EMBL/GenBank/DDBJ whole genome shotgun (WGS) entry which is preliminary data.</text>
</comment>
<dbReference type="InterPro" id="IPR024962">
    <property type="entry name" value="YukD-like"/>
</dbReference>
<feature type="transmembrane region" description="Helical" evidence="7">
    <location>
        <begin position="226"/>
        <end position="247"/>
    </location>
</feature>
<evidence type="ECO:0000256" key="5">
    <source>
        <dbReference type="ARBA" id="ARBA00022989"/>
    </source>
</evidence>
<evidence type="ECO:0000259" key="8">
    <source>
        <dbReference type="Pfam" id="PF19053"/>
    </source>
</evidence>
<keyword evidence="10" id="KW-1185">Reference proteome</keyword>
<dbReference type="Pfam" id="PF08817">
    <property type="entry name" value="YukD"/>
    <property type="match status" value="1"/>
</dbReference>
<evidence type="ECO:0000256" key="7">
    <source>
        <dbReference type="SAM" id="Phobius"/>
    </source>
</evidence>
<dbReference type="Pfam" id="PF19053">
    <property type="entry name" value="EccD"/>
    <property type="match status" value="1"/>
</dbReference>
<keyword evidence="5 7" id="KW-1133">Transmembrane helix</keyword>
<feature type="transmembrane region" description="Helical" evidence="7">
    <location>
        <begin position="114"/>
        <end position="136"/>
    </location>
</feature>
<organism evidence="9 10">
    <name type="scientific">Streptomonospora wellingtoniae</name>
    <dbReference type="NCBI Taxonomy" id="3075544"/>
    <lineage>
        <taxon>Bacteria</taxon>
        <taxon>Bacillati</taxon>
        <taxon>Actinomycetota</taxon>
        <taxon>Actinomycetes</taxon>
        <taxon>Streptosporangiales</taxon>
        <taxon>Nocardiopsidaceae</taxon>
        <taxon>Streptomonospora</taxon>
    </lineage>
</organism>
<dbReference type="RefSeq" id="WP_311544994.1">
    <property type="nucleotide sequence ID" value="NZ_JAVREK010000009.1"/>
</dbReference>
<evidence type="ECO:0000256" key="6">
    <source>
        <dbReference type="ARBA" id="ARBA00023136"/>
    </source>
</evidence>
<dbReference type="EMBL" id="JAVREK010000009">
    <property type="protein sequence ID" value="MDT0302505.1"/>
    <property type="molecule type" value="Genomic_DNA"/>
</dbReference>
<evidence type="ECO:0000256" key="2">
    <source>
        <dbReference type="ARBA" id="ARBA00006162"/>
    </source>
</evidence>
<evidence type="ECO:0000313" key="10">
    <source>
        <dbReference type="Proteomes" id="UP001183226"/>
    </source>
</evidence>
<reference evidence="10" key="1">
    <citation type="submission" date="2023-07" db="EMBL/GenBank/DDBJ databases">
        <title>30 novel species of actinomycetes from the DSMZ collection.</title>
        <authorList>
            <person name="Nouioui I."/>
        </authorList>
    </citation>
    <scope>NUCLEOTIDE SEQUENCE [LARGE SCALE GENOMIC DNA]</scope>
    <source>
        <strain evidence="10">DSM 45055</strain>
    </source>
</reference>
<feature type="transmembrane region" description="Helical" evidence="7">
    <location>
        <begin position="415"/>
        <end position="439"/>
    </location>
</feature>
<protein>
    <submittedName>
        <fullName evidence="9">Type VII secretion integral membrane protein EccD</fullName>
    </submittedName>
</protein>
<dbReference type="Proteomes" id="UP001183226">
    <property type="component" value="Unassembled WGS sequence"/>
</dbReference>
<feature type="transmembrane region" description="Helical" evidence="7">
    <location>
        <begin position="167"/>
        <end position="187"/>
    </location>
</feature>
<name>A0ABU2KTC2_9ACTN</name>
<feature type="transmembrane region" description="Helical" evidence="7">
    <location>
        <begin position="358"/>
        <end position="376"/>
    </location>
</feature>
<evidence type="ECO:0000256" key="4">
    <source>
        <dbReference type="ARBA" id="ARBA00022692"/>
    </source>
</evidence>
<evidence type="ECO:0000256" key="1">
    <source>
        <dbReference type="ARBA" id="ARBA00004651"/>
    </source>
</evidence>
<evidence type="ECO:0000256" key="3">
    <source>
        <dbReference type="ARBA" id="ARBA00022475"/>
    </source>
</evidence>
<keyword evidence="4 7" id="KW-0812">Transmembrane</keyword>
<dbReference type="Gene3D" id="3.10.20.90">
    <property type="entry name" value="Phosphatidylinositol 3-kinase Catalytic Subunit, Chain A, domain 1"/>
    <property type="match status" value="1"/>
</dbReference>
<accession>A0ABU2KTC2</accession>
<dbReference type="InterPro" id="IPR044049">
    <property type="entry name" value="EccD_transm"/>
</dbReference>
<keyword evidence="6 7" id="KW-0472">Membrane</keyword>
<feature type="domain" description="EccD-like transmembrane" evidence="8">
    <location>
        <begin position="116"/>
        <end position="444"/>
    </location>
</feature>
<keyword evidence="3" id="KW-1003">Cell membrane</keyword>
<dbReference type="InterPro" id="IPR006707">
    <property type="entry name" value="T7SS_EccD"/>
</dbReference>
<feature type="transmembrane region" description="Helical" evidence="7">
    <location>
        <begin position="253"/>
        <end position="272"/>
    </location>
</feature>